<organism evidence="1 2">
    <name type="scientific">Fusarium flagelliforme</name>
    <dbReference type="NCBI Taxonomy" id="2675880"/>
    <lineage>
        <taxon>Eukaryota</taxon>
        <taxon>Fungi</taxon>
        <taxon>Dikarya</taxon>
        <taxon>Ascomycota</taxon>
        <taxon>Pezizomycotina</taxon>
        <taxon>Sordariomycetes</taxon>
        <taxon>Hypocreomycetidae</taxon>
        <taxon>Hypocreales</taxon>
        <taxon>Nectriaceae</taxon>
        <taxon>Fusarium</taxon>
        <taxon>Fusarium incarnatum-equiseti species complex</taxon>
    </lineage>
</organism>
<dbReference type="AlphaFoldDB" id="A0A395N2W3"/>
<dbReference type="EMBL" id="PXXK01000027">
    <property type="protein sequence ID" value="RFN54468.1"/>
    <property type="molecule type" value="Genomic_DNA"/>
</dbReference>
<evidence type="ECO:0000313" key="2">
    <source>
        <dbReference type="Proteomes" id="UP000265631"/>
    </source>
</evidence>
<dbReference type="Proteomes" id="UP000265631">
    <property type="component" value="Unassembled WGS sequence"/>
</dbReference>
<evidence type="ECO:0000313" key="1">
    <source>
        <dbReference type="EMBL" id="RFN54468.1"/>
    </source>
</evidence>
<name>A0A395N2W3_9HYPO</name>
<reference evidence="1 2" key="1">
    <citation type="journal article" date="2018" name="PLoS Pathog.">
        <title>Evolution of structural diversity of trichothecenes, a family of toxins produced by plant pathogenic and entomopathogenic fungi.</title>
        <authorList>
            <person name="Proctor R.H."/>
            <person name="McCormick S.P."/>
            <person name="Kim H.S."/>
            <person name="Cardoza R.E."/>
            <person name="Stanley A.M."/>
            <person name="Lindo L."/>
            <person name="Kelly A."/>
            <person name="Brown D.W."/>
            <person name="Lee T."/>
            <person name="Vaughan M.M."/>
            <person name="Alexander N.J."/>
            <person name="Busman M."/>
            <person name="Gutierrez S."/>
        </authorList>
    </citation>
    <scope>NUCLEOTIDE SEQUENCE [LARGE SCALE GENOMIC DNA]</scope>
    <source>
        <strain evidence="1 2">NRRL 13405</strain>
    </source>
</reference>
<proteinExistence type="predicted"/>
<sequence length="278" mass="30680">MTSTIKTRAEWRTLSGQSLIDIVTSAGKKAVAHVDLDIVANGVRKEIFIINSSYDSYFDALNGPAASAEWSDLTSISEYRNRLVDESIQVKNELPKYLNLATTSIGSAIYVADLYCKVKLPLVTVTMFQIKGIYRLRFAGAVTNASTGVRRAMAHIRQQDQALTSAIGAEIYDLVSTVLTKYPKHVEACVSPSEKKDPPAATSMATRHGTEGITPNCGMLSQLMTGPSLLMAQKSTDFDYYTWTRKNTYPFNPSLHVTKTMTWKPSSQSRMQQFGVSI</sequence>
<protein>
    <submittedName>
        <fullName evidence="1">Uncharacterized protein</fullName>
    </submittedName>
</protein>
<accession>A0A395N2W3</accession>
<gene>
    <name evidence="1" type="ORF">FIE12Z_1256</name>
</gene>
<comment type="caution">
    <text evidence="1">The sequence shown here is derived from an EMBL/GenBank/DDBJ whole genome shotgun (WGS) entry which is preliminary data.</text>
</comment>
<keyword evidence="2" id="KW-1185">Reference proteome</keyword>